<comment type="caution">
    <text evidence="3">The sequence shown here is derived from an EMBL/GenBank/DDBJ whole genome shotgun (WGS) entry which is preliminary data.</text>
</comment>
<dbReference type="Pfam" id="PF00884">
    <property type="entry name" value="Sulfatase"/>
    <property type="match status" value="1"/>
</dbReference>
<evidence type="ECO:0000259" key="2">
    <source>
        <dbReference type="Pfam" id="PF00884"/>
    </source>
</evidence>
<proteinExistence type="inferred from homology"/>
<feature type="domain" description="Sulfatase N-terminal" evidence="2">
    <location>
        <begin position="352"/>
        <end position="614"/>
    </location>
</feature>
<sequence>MRKNVKELLWQDWNGLNRILRLRTDCIGCLMRFRFLEGIYSNMNEKKKQIRKLFLKKEKSINQIQDLILNYENEFPEDVDLYLMKMWLFSEENKVQEAIEIGKKALRKNPYLLEIHIKLAEAYECQSKYMNAYKHYCISKLLASYAGDKKVHNDCEQASKRAMERMEQLIAYLSEEQKTFLIQDMIPAFLGYEKNQFGYKEKRFRSFDSMGGEYYYENEEAKKYVGMYHEPIYITTEKDAVHWRVEFQQVVETTYLKLPDTVEKWIVPIAAEKENTTQWIETENGNVPVIQHNDKSFYYYCVGGGREIVSSGLCYVGRPIPVQNEGNKKKLVLNVFVDGLAQVLLTKDRFSQLMPNTAKYFDKGMVCKQTYSSGEWTYPSIAGFMSGLTTSHHMMFHNEIDWKLPETSKTLLEYFHEEGYYTSVFSGDWRIIPSYGYARGCDRFIYQLQHAGFSVEKMVGSVINEIEALKEVNQFVWMSLGDLHDIADEMELPTSVQTHLKIEDRAYRAGSKTSVKQKHDAAKQHQYEQMLQYMDRYLGMLFSYLEHTYKENEIVVALFSDHGQGYLIPENGQFLGPERTNVAFMFRDGQYKGETGEVMSSLDYTAVMCKLAGITYQEKQGAEGRTPRTFGGDGRRWALTESLHPNDFYRAALVSEQYRFYFCNQMPVRYDGRFELGDFTICLTDKRGKEVHVEEVEQECLNIIMNQIAHLLIY</sequence>
<dbReference type="InterPro" id="IPR011990">
    <property type="entry name" value="TPR-like_helical_dom_sf"/>
</dbReference>
<protein>
    <recommendedName>
        <fullName evidence="2">Sulfatase N-terminal domain-containing protein</fullName>
    </recommendedName>
</protein>
<dbReference type="AlphaFoldDB" id="A0A415TPB6"/>
<comment type="similarity">
    <text evidence="1">Belongs to the sulfatase family.</text>
</comment>
<gene>
    <name evidence="3" type="ORF">DWZ31_16895</name>
</gene>
<dbReference type="Gene3D" id="3.40.720.10">
    <property type="entry name" value="Alkaline Phosphatase, subunit A"/>
    <property type="match status" value="1"/>
</dbReference>
<dbReference type="PANTHER" id="PTHR42693">
    <property type="entry name" value="ARYLSULFATASE FAMILY MEMBER"/>
    <property type="match status" value="1"/>
</dbReference>
<dbReference type="Gene3D" id="1.25.40.10">
    <property type="entry name" value="Tetratricopeptide repeat domain"/>
    <property type="match status" value="1"/>
</dbReference>
<dbReference type="SUPFAM" id="SSF48452">
    <property type="entry name" value="TPR-like"/>
    <property type="match status" value="1"/>
</dbReference>
<evidence type="ECO:0000256" key="1">
    <source>
        <dbReference type="ARBA" id="ARBA00008779"/>
    </source>
</evidence>
<dbReference type="Proteomes" id="UP000283586">
    <property type="component" value="Unassembled WGS sequence"/>
</dbReference>
<evidence type="ECO:0000313" key="4">
    <source>
        <dbReference type="Proteomes" id="UP000283586"/>
    </source>
</evidence>
<reference evidence="3 4" key="1">
    <citation type="submission" date="2018-08" db="EMBL/GenBank/DDBJ databases">
        <title>A genome reference for cultivated species of the human gut microbiota.</title>
        <authorList>
            <person name="Zou Y."/>
            <person name="Xue W."/>
            <person name="Luo G."/>
        </authorList>
    </citation>
    <scope>NUCLEOTIDE SEQUENCE [LARGE SCALE GENOMIC DNA]</scope>
    <source>
        <strain evidence="3 4">AF31-21AC</strain>
    </source>
</reference>
<name>A0A415TPB6_9FIRM</name>
<dbReference type="SUPFAM" id="SSF53649">
    <property type="entry name" value="Alkaline phosphatase-like"/>
    <property type="match status" value="1"/>
</dbReference>
<evidence type="ECO:0000313" key="3">
    <source>
        <dbReference type="EMBL" id="RHN04201.1"/>
    </source>
</evidence>
<accession>A0A415TPB6</accession>
<dbReference type="InterPro" id="IPR017850">
    <property type="entry name" value="Alkaline_phosphatase_core_sf"/>
</dbReference>
<dbReference type="InterPro" id="IPR000917">
    <property type="entry name" value="Sulfatase_N"/>
</dbReference>
<dbReference type="InterPro" id="IPR050738">
    <property type="entry name" value="Sulfatase"/>
</dbReference>
<organism evidence="3 4">
    <name type="scientific">Roseburia intestinalis</name>
    <dbReference type="NCBI Taxonomy" id="166486"/>
    <lineage>
        <taxon>Bacteria</taxon>
        <taxon>Bacillati</taxon>
        <taxon>Bacillota</taxon>
        <taxon>Clostridia</taxon>
        <taxon>Lachnospirales</taxon>
        <taxon>Lachnospiraceae</taxon>
        <taxon>Roseburia</taxon>
    </lineage>
</organism>
<dbReference type="PANTHER" id="PTHR42693:SF33">
    <property type="entry name" value="ARYLSULFATASE"/>
    <property type="match status" value="1"/>
</dbReference>
<dbReference type="GO" id="GO:0004065">
    <property type="term" value="F:arylsulfatase activity"/>
    <property type="evidence" value="ECO:0007669"/>
    <property type="project" value="TreeGrafter"/>
</dbReference>
<dbReference type="EMBL" id="QRQN01000027">
    <property type="protein sequence ID" value="RHN04201.1"/>
    <property type="molecule type" value="Genomic_DNA"/>
</dbReference>